<evidence type="ECO:0000256" key="2">
    <source>
        <dbReference type="SAM" id="MobiDB-lite"/>
    </source>
</evidence>
<dbReference type="AlphaFoldDB" id="A0AAV4C353"/>
<comment type="similarity">
    <text evidence="1">Belongs to the arrestin family.</text>
</comment>
<feature type="region of interest" description="Disordered" evidence="2">
    <location>
        <begin position="254"/>
        <end position="299"/>
    </location>
</feature>
<dbReference type="Gene3D" id="2.60.40.640">
    <property type="match status" value="2"/>
</dbReference>
<protein>
    <recommendedName>
        <fullName evidence="7">Arrestin C-terminal-like domain-containing protein</fullName>
    </recommendedName>
</protein>
<feature type="compositionally biased region" description="Basic and acidic residues" evidence="2">
    <location>
        <begin position="56"/>
        <end position="70"/>
    </location>
</feature>
<evidence type="ECO:0000256" key="1">
    <source>
        <dbReference type="ARBA" id="ARBA00005298"/>
    </source>
</evidence>
<evidence type="ECO:0000259" key="3">
    <source>
        <dbReference type="Pfam" id="PF00339"/>
    </source>
</evidence>
<dbReference type="Proteomes" id="UP000735302">
    <property type="component" value="Unassembled WGS sequence"/>
</dbReference>
<evidence type="ECO:0000259" key="4">
    <source>
        <dbReference type="Pfam" id="PF02752"/>
    </source>
</evidence>
<comment type="caution">
    <text evidence="5">The sequence shown here is derived from an EMBL/GenBank/DDBJ whole genome shotgun (WGS) entry which is preliminary data.</text>
</comment>
<dbReference type="InterPro" id="IPR014756">
    <property type="entry name" value="Ig_E-set"/>
</dbReference>
<evidence type="ECO:0000313" key="6">
    <source>
        <dbReference type="Proteomes" id="UP000735302"/>
    </source>
</evidence>
<evidence type="ECO:0008006" key="7">
    <source>
        <dbReference type="Google" id="ProtNLM"/>
    </source>
</evidence>
<dbReference type="InterPro" id="IPR011022">
    <property type="entry name" value="Arrestin_C-like"/>
</dbReference>
<feature type="compositionally biased region" description="Basic and acidic residues" evidence="2">
    <location>
        <begin position="17"/>
        <end position="47"/>
    </location>
</feature>
<feature type="domain" description="Arrestin-like N-terminal" evidence="3">
    <location>
        <begin position="323"/>
        <end position="456"/>
    </location>
</feature>
<proteinExistence type="inferred from homology"/>
<dbReference type="InterPro" id="IPR050357">
    <property type="entry name" value="Arrestin_domain-protein"/>
</dbReference>
<reference evidence="5 6" key="1">
    <citation type="journal article" date="2021" name="Elife">
        <title>Chloroplast acquisition without the gene transfer in kleptoplastic sea slugs, Plakobranchus ocellatus.</title>
        <authorList>
            <person name="Maeda T."/>
            <person name="Takahashi S."/>
            <person name="Yoshida T."/>
            <person name="Shimamura S."/>
            <person name="Takaki Y."/>
            <person name="Nagai Y."/>
            <person name="Toyoda A."/>
            <person name="Suzuki Y."/>
            <person name="Arimoto A."/>
            <person name="Ishii H."/>
            <person name="Satoh N."/>
            <person name="Nishiyama T."/>
            <person name="Hasebe M."/>
            <person name="Maruyama T."/>
            <person name="Minagawa J."/>
            <person name="Obokata J."/>
            <person name="Shigenobu S."/>
        </authorList>
    </citation>
    <scope>NUCLEOTIDE SEQUENCE [LARGE SCALE GENOMIC DNA]</scope>
</reference>
<accession>A0AAV4C353</accession>
<dbReference type="EMBL" id="BLXT01006199">
    <property type="protein sequence ID" value="GFO29786.1"/>
    <property type="molecule type" value="Genomic_DNA"/>
</dbReference>
<gene>
    <name evidence="5" type="ORF">PoB_005629100</name>
</gene>
<dbReference type="Pfam" id="PF00339">
    <property type="entry name" value="Arrestin_N"/>
    <property type="match status" value="1"/>
</dbReference>
<dbReference type="SUPFAM" id="SSF81296">
    <property type="entry name" value="E set domains"/>
    <property type="match status" value="1"/>
</dbReference>
<dbReference type="PANTHER" id="PTHR11188:SF17">
    <property type="entry name" value="FI21816P1"/>
    <property type="match status" value="1"/>
</dbReference>
<dbReference type="GO" id="GO:0005737">
    <property type="term" value="C:cytoplasm"/>
    <property type="evidence" value="ECO:0007669"/>
    <property type="project" value="TreeGrafter"/>
</dbReference>
<name>A0AAV4C353_9GAST</name>
<keyword evidence="6" id="KW-1185">Reference proteome</keyword>
<feature type="domain" description="Arrestin C-terminal-like" evidence="4">
    <location>
        <begin position="519"/>
        <end position="641"/>
    </location>
</feature>
<feature type="compositionally biased region" description="Basic and acidic residues" evidence="2">
    <location>
        <begin position="267"/>
        <end position="290"/>
    </location>
</feature>
<dbReference type="InterPro" id="IPR014752">
    <property type="entry name" value="Arrestin-like_C"/>
</dbReference>
<dbReference type="InterPro" id="IPR011021">
    <property type="entry name" value="Arrestin-like_N"/>
</dbReference>
<organism evidence="5 6">
    <name type="scientific">Plakobranchus ocellatus</name>
    <dbReference type="NCBI Taxonomy" id="259542"/>
    <lineage>
        <taxon>Eukaryota</taxon>
        <taxon>Metazoa</taxon>
        <taxon>Spiralia</taxon>
        <taxon>Lophotrochozoa</taxon>
        <taxon>Mollusca</taxon>
        <taxon>Gastropoda</taxon>
        <taxon>Heterobranchia</taxon>
        <taxon>Euthyneura</taxon>
        <taxon>Panpulmonata</taxon>
        <taxon>Sacoglossa</taxon>
        <taxon>Placobranchoidea</taxon>
        <taxon>Plakobranchidae</taxon>
        <taxon>Plakobranchus</taxon>
    </lineage>
</organism>
<dbReference type="GO" id="GO:0015031">
    <property type="term" value="P:protein transport"/>
    <property type="evidence" value="ECO:0007669"/>
    <property type="project" value="TreeGrafter"/>
</dbReference>
<sequence length="658" mass="74132">MANFSSLTFDEEDDEHEERGPISDHYPSHRHQESIHTKEVHISRESRPTTYGGGANKDRGDDNDNYETKFDNPAYRPFDTLPYTDFMKADENDKPIFSGNHLIHPKSAVDASQTPSAGGSAGSRFNSYSKRDGYVVNFNNRRNKPQRNHYYHDNFQTHKANHVPSYIGRRLGPHHKYATTRHSPILAYNSSRLAMANGDIRKSQSLGRSSARYLQSPAPAVLIPTPVIYSHAPFFHSPYENTGFDNPMLAHQNDLPNGTVPFARNHRSNEMERRDDAEEAESRRESHSTGERSSGAGAVISFLRHPRGGHLSDKKESCVSFFDIETDKVSSYQYRPGEEVSGVVTLIVRHTLEIRFVELVVTGRGYITFRQPEGREGSMNGRLGRTTKETYLYKRTYVIGTGDEAWSSLLTPGTYSSKFRVKLPKGLPSTLRHQNSANGISMEISYTLKARICDDPGAHTSVRSRSSTRSQRNGQLVRVLMYKQINFNVQRSFDLSMIPGASVPFSHTEQLFLSCAHSDAAIVTVNLDRSVFLAGDDVKLQLSTSLPNGQRVKEITCSLQEHLILDPKREPITVKLTRMLRKDPGQVEGRSTNQVQQEKDEFEVTIPTQTDLISPFSLGASKTKIEYSLAIGLKFSRSGGKLAFKVRQFEKLQKCFYV</sequence>
<evidence type="ECO:0000313" key="5">
    <source>
        <dbReference type="EMBL" id="GFO29786.1"/>
    </source>
</evidence>
<dbReference type="Pfam" id="PF02752">
    <property type="entry name" value="Arrestin_C"/>
    <property type="match status" value="1"/>
</dbReference>
<dbReference type="PANTHER" id="PTHR11188">
    <property type="entry name" value="ARRESTIN DOMAIN CONTAINING PROTEIN"/>
    <property type="match status" value="1"/>
</dbReference>
<feature type="region of interest" description="Disordered" evidence="2">
    <location>
        <begin position="1"/>
        <end position="73"/>
    </location>
</feature>